<dbReference type="EMBL" id="WISP01000052">
    <property type="protein sequence ID" value="MQW03322.1"/>
    <property type="molecule type" value="Genomic_DNA"/>
</dbReference>
<protein>
    <recommendedName>
        <fullName evidence="3">Transposase</fullName>
    </recommendedName>
</protein>
<dbReference type="InterPro" id="IPR002514">
    <property type="entry name" value="Transposase_8"/>
</dbReference>
<evidence type="ECO:0000313" key="2">
    <source>
        <dbReference type="EMBL" id="MQW03322.1"/>
    </source>
</evidence>
<name>A0A6A7ZLC4_RHIML</name>
<proteinExistence type="predicted"/>
<reference evidence="1" key="1">
    <citation type="journal article" date="2013" name="Genome Biol.">
        <title>Comparative genomics of the core and accessory genomes of 48 Sinorhizobium strains comprising five genospecies.</title>
        <authorList>
            <person name="Sugawara M."/>
            <person name="Epstein B."/>
            <person name="Badgley B.D."/>
            <person name="Unno T."/>
            <person name="Xu L."/>
            <person name="Reese J."/>
            <person name="Gyaneshwar P."/>
            <person name="Denny R."/>
            <person name="Mudge J."/>
            <person name="Bharti A.K."/>
            <person name="Farmer A.D."/>
            <person name="May G.D."/>
            <person name="Woodward J.E."/>
            <person name="Medigue C."/>
            <person name="Vallenet D."/>
            <person name="Lajus A."/>
            <person name="Rouy Z."/>
            <person name="Martinez-Vaz B."/>
            <person name="Tiffin P."/>
            <person name="Young N.D."/>
            <person name="Sadowsky M.J."/>
        </authorList>
    </citation>
    <scope>NUCLEOTIDE SEQUENCE</scope>
    <source>
        <strain evidence="1">M30</strain>
    </source>
</reference>
<evidence type="ECO:0000313" key="1">
    <source>
        <dbReference type="EMBL" id="MQW02532.1"/>
    </source>
</evidence>
<dbReference type="InterPro" id="IPR010921">
    <property type="entry name" value="Trp_repressor/repl_initiator"/>
</dbReference>
<sequence length="203" mass="22998">MRFDRWNTAFCDMDVQILSLSYRTHRVTAGTQEPRSNELRSRSVEVISGEDRFRIDADAIRSASWLKRIAGIVGRADAQAPRPGRITFRVRNHGWTEESPLSFMHERVGGWSYVIATDGQCVEMLEDDYQQLPIGLVGRHGRCRYDPASKNRLVAACLEPFASVARLALEHRVNANLLCKWIKKRAEPASRPVLITGDYPSSV</sequence>
<dbReference type="AlphaFoldDB" id="A0A6A7ZLC4"/>
<dbReference type="GO" id="GO:0004803">
    <property type="term" value="F:transposase activity"/>
    <property type="evidence" value="ECO:0007669"/>
    <property type="project" value="InterPro"/>
</dbReference>
<evidence type="ECO:0008006" key="3">
    <source>
        <dbReference type="Google" id="ProtNLM"/>
    </source>
</evidence>
<dbReference type="GO" id="GO:0043565">
    <property type="term" value="F:sequence-specific DNA binding"/>
    <property type="evidence" value="ECO:0007669"/>
    <property type="project" value="InterPro"/>
</dbReference>
<organism evidence="1">
    <name type="scientific">Rhizobium meliloti</name>
    <name type="common">Ensifer meliloti</name>
    <name type="synonym">Sinorhizobium meliloti</name>
    <dbReference type="NCBI Taxonomy" id="382"/>
    <lineage>
        <taxon>Bacteria</taxon>
        <taxon>Pseudomonadati</taxon>
        <taxon>Pseudomonadota</taxon>
        <taxon>Alphaproteobacteria</taxon>
        <taxon>Hyphomicrobiales</taxon>
        <taxon>Rhizobiaceae</taxon>
        <taxon>Sinorhizobium/Ensifer group</taxon>
        <taxon>Sinorhizobium</taxon>
    </lineage>
</organism>
<dbReference type="EMBL" id="WISP01000015">
    <property type="protein sequence ID" value="MQW02532.1"/>
    <property type="molecule type" value="Genomic_DNA"/>
</dbReference>
<dbReference type="GO" id="GO:0006313">
    <property type="term" value="P:DNA transposition"/>
    <property type="evidence" value="ECO:0007669"/>
    <property type="project" value="InterPro"/>
</dbReference>
<dbReference type="SUPFAM" id="SSF48295">
    <property type="entry name" value="TrpR-like"/>
    <property type="match status" value="1"/>
</dbReference>
<accession>A0A6A7ZLC4</accession>
<gene>
    <name evidence="1" type="ORF">GHK45_01290</name>
    <name evidence="2" type="ORF">GHK45_05715</name>
</gene>
<dbReference type="Pfam" id="PF01527">
    <property type="entry name" value="HTH_Tnp_1"/>
    <property type="match status" value="1"/>
</dbReference>
<comment type="caution">
    <text evidence="1">The sequence shown here is derived from an EMBL/GenBank/DDBJ whole genome shotgun (WGS) entry which is preliminary data.</text>
</comment>